<dbReference type="SUPFAM" id="SSF46689">
    <property type="entry name" value="Homeodomain-like"/>
    <property type="match status" value="2"/>
</dbReference>
<dbReference type="Proteomes" id="UP000318667">
    <property type="component" value="Unassembled WGS sequence"/>
</dbReference>
<sequence>MQIKNFKVDQSLKELTSHRTVVMPVACYETEIAHNINGKIPLHWHEEIQFVLIKKGEAMFQINEEKRMVSEGDGIFINSGCLHLAEDVSGDCIYICLNVSPHFMLPQELFTSNIYPYIQATNLPYIYMNAYDQWGKNILDSMIKIKSLIQHKPPFYEVDISSQLTFIWQQLIMNGFQLEYDRTEVEKNRRMKEMLNWIHLHYVEKVPLNDIARAGQLSSSECCRYFKRILKTTPISYLINYRIQKSLILLQDPESNVTEVAFKVGFNSTSYFISKFRKSMDITPSAYKKERQAK</sequence>
<dbReference type="PANTHER" id="PTHR43280">
    <property type="entry name" value="ARAC-FAMILY TRANSCRIPTIONAL REGULATOR"/>
    <property type="match status" value="1"/>
</dbReference>
<evidence type="ECO:0000256" key="2">
    <source>
        <dbReference type="ARBA" id="ARBA00023125"/>
    </source>
</evidence>
<dbReference type="InterPro" id="IPR009057">
    <property type="entry name" value="Homeodomain-like_sf"/>
</dbReference>
<keyword evidence="3" id="KW-0804">Transcription</keyword>
<dbReference type="Pfam" id="PF12833">
    <property type="entry name" value="HTH_18"/>
    <property type="match status" value="1"/>
</dbReference>
<reference evidence="5 6" key="1">
    <citation type="journal article" date="2015" name="Stand. Genomic Sci.">
        <title>Genomic Encyclopedia of Bacterial and Archaeal Type Strains, Phase III: the genomes of soil and plant-associated and newly described type strains.</title>
        <authorList>
            <person name="Whitman W.B."/>
            <person name="Woyke T."/>
            <person name="Klenk H.P."/>
            <person name="Zhou Y."/>
            <person name="Lilburn T.G."/>
            <person name="Beck B.J."/>
            <person name="De Vos P."/>
            <person name="Vandamme P."/>
            <person name="Eisen J.A."/>
            <person name="Garrity G."/>
            <person name="Hugenholtz P."/>
            <person name="Kyrpides N.C."/>
        </authorList>
    </citation>
    <scope>NUCLEOTIDE SEQUENCE [LARGE SCALE GENOMIC DNA]</scope>
    <source>
        <strain evidence="5 6">CGMCC 1.10115</strain>
    </source>
</reference>
<dbReference type="EMBL" id="VLKI01000001">
    <property type="protein sequence ID" value="TWH90740.1"/>
    <property type="molecule type" value="Genomic_DNA"/>
</dbReference>
<evidence type="ECO:0000313" key="5">
    <source>
        <dbReference type="EMBL" id="TWH90740.1"/>
    </source>
</evidence>
<dbReference type="GO" id="GO:0003700">
    <property type="term" value="F:DNA-binding transcription factor activity"/>
    <property type="evidence" value="ECO:0007669"/>
    <property type="project" value="InterPro"/>
</dbReference>
<dbReference type="RefSeq" id="WP_144540022.1">
    <property type="nucleotide sequence ID" value="NZ_CBCSDC010000019.1"/>
</dbReference>
<evidence type="ECO:0000313" key="6">
    <source>
        <dbReference type="Proteomes" id="UP000318667"/>
    </source>
</evidence>
<dbReference type="PROSITE" id="PS01124">
    <property type="entry name" value="HTH_ARAC_FAMILY_2"/>
    <property type="match status" value="1"/>
</dbReference>
<comment type="caution">
    <text evidence="5">The sequence shown here is derived from an EMBL/GenBank/DDBJ whole genome shotgun (WGS) entry which is preliminary data.</text>
</comment>
<dbReference type="InterPro" id="IPR014710">
    <property type="entry name" value="RmlC-like_jellyroll"/>
</dbReference>
<protein>
    <submittedName>
        <fullName evidence="5">AraC-like DNA-binding protein</fullName>
    </submittedName>
</protein>
<dbReference type="Gene3D" id="2.60.120.10">
    <property type="entry name" value="Jelly Rolls"/>
    <property type="match status" value="1"/>
</dbReference>
<evidence type="ECO:0000259" key="4">
    <source>
        <dbReference type="PROSITE" id="PS01124"/>
    </source>
</evidence>
<dbReference type="GO" id="GO:0043565">
    <property type="term" value="F:sequence-specific DNA binding"/>
    <property type="evidence" value="ECO:0007669"/>
    <property type="project" value="InterPro"/>
</dbReference>
<dbReference type="PANTHER" id="PTHR43280:SF28">
    <property type="entry name" value="HTH-TYPE TRANSCRIPTIONAL ACTIVATOR RHAS"/>
    <property type="match status" value="1"/>
</dbReference>
<dbReference type="InterPro" id="IPR003313">
    <property type="entry name" value="AraC-bd"/>
</dbReference>
<dbReference type="InterPro" id="IPR018060">
    <property type="entry name" value="HTH_AraC"/>
</dbReference>
<dbReference type="CDD" id="cd02208">
    <property type="entry name" value="cupin_RmlC-like"/>
    <property type="match status" value="1"/>
</dbReference>
<dbReference type="OrthoDB" id="9778008at2"/>
<evidence type="ECO:0000256" key="1">
    <source>
        <dbReference type="ARBA" id="ARBA00023015"/>
    </source>
</evidence>
<dbReference type="InterPro" id="IPR018062">
    <property type="entry name" value="HTH_AraC-typ_CS"/>
</dbReference>
<dbReference type="SMART" id="SM00342">
    <property type="entry name" value="HTH_ARAC"/>
    <property type="match status" value="1"/>
</dbReference>
<keyword evidence="6" id="KW-1185">Reference proteome</keyword>
<organism evidence="5 6">
    <name type="scientific">Cytobacillus oceanisediminis</name>
    <dbReference type="NCBI Taxonomy" id="665099"/>
    <lineage>
        <taxon>Bacteria</taxon>
        <taxon>Bacillati</taxon>
        <taxon>Bacillota</taxon>
        <taxon>Bacilli</taxon>
        <taxon>Bacillales</taxon>
        <taxon>Bacillaceae</taxon>
        <taxon>Cytobacillus</taxon>
    </lineage>
</organism>
<proteinExistence type="predicted"/>
<dbReference type="SUPFAM" id="SSF51182">
    <property type="entry name" value="RmlC-like cupins"/>
    <property type="match status" value="1"/>
</dbReference>
<name>A0A562K5P2_9BACI</name>
<keyword evidence="1" id="KW-0805">Transcription regulation</keyword>
<dbReference type="GeneID" id="65401486"/>
<evidence type="ECO:0000256" key="3">
    <source>
        <dbReference type="ARBA" id="ARBA00023163"/>
    </source>
</evidence>
<dbReference type="PRINTS" id="PR00032">
    <property type="entry name" value="HTHARAC"/>
</dbReference>
<accession>A0A562K5P2</accession>
<dbReference type="InterPro" id="IPR020449">
    <property type="entry name" value="Tscrpt_reg_AraC-type_HTH"/>
</dbReference>
<feature type="domain" description="HTH araC/xylS-type" evidence="4">
    <location>
        <begin position="192"/>
        <end position="290"/>
    </location>
</feature>
<dbReference type="Gene3D" id="1.10.10.60">
    <property type="entry name" value="Homeodomain-like"/>
    <property type="match status" value="2"/>
</dbReference>
<keyword evidence="2 5" id="KW-0238">DNA-binding</keyword>
<dbReference type="Pfam" id="PF02311">
    <property type="entry name" value="AraC_binding"/>
    <property type="match status" value="1"/>
</dbReference>
<gene>
    <name evidence="5" type="ORF">IQ19_00189</name>
</gene>
<dbReference type="PROSITE" id="PS00041">
    <property type="entry name" value="HTH_ARAC_FAMILY_1"/>
    <property type="match status" value="1"/>
</dbReference>
<dbReference type="InterPro" id="IPR011051">
    <property type="entry name" value="RmlC_Cupin_sf"/>
</dbReference>
<dbReference type="AlphaFoldDB" id="A0A562K5P2"/>